<dbReference type="AlphaFoldDB" id="A0A6N2XDG8"/>
<name>A0A6N2XDG8_CLOIN</name>
<dbReference type="RefSeq" id="WP_008729063.1">
    <property type="nucleotide sequence ID" value="NZ_BAABXQ010000006.1"/>
</dbReference>
<accession>A0A6N2XDG8</accession>
<proteinExistence type="predicted"/>
<protein>
    <recommendedName>
        <fullName evidence="2">DUF3168 domain-containing protein</fullName>
    </recommendedName>
</protein>
<sequence>MKDELEALLLTFGYPVRLQGSMSEEESYPPSFFTVWNNSTEDATFYDNTPDACIWDFDINFYSSDPTLANEVPLLVIQLLRRNGFIIDGKGYDVMSDEKSHTGRGMNALYIQKRKKVRMDDGNSSGI</sequence>
<gene>
    <name evidence="1" type="ORF">CILFYP12_04287</name>
</gene>
<dbReference type="EMBL" id="CACRTE010000058">
    <property type="protein sequence ID" value="VYT52459.1"/>
    <property type="molecule type" value="Genomic_DNA"/>
</dbReference>
<reference evidence="1" key="1">
    <citation type="submission" date="2019-11" db="EMBL/GenBank/DDBJ databases">
        <authorList>
            <person name="Feng L."/>
        </authorList>
    </citation>
    <scope>NUCLEOTIDE SEQUENCE</scope>
    <source>
        <strain evidence="1">CinnocuumLFYP12</strain>
    </source>
</reference>
<evidence type="ECO:0008006" key="2">
    <source>
        <dbReference type="Google" id="ProtNLM"/>
    </source>
</evidence>
<evidence type="ECO:0000313" key="1">
    <source>
        <dbReference type="EMBL" id="VYT52459.1"/>
    </source>
</evidence>
<organism evidence="1">
    <name type="scientific">Clostridium innocuum</name>
    <dbReference type="NCBI Taxonomy" id="1522"/>
    <lineage>
        <taxon>Bacteria</taxon>
        <taxon>Bacillati</taxon>
        <taxon>Bacillota</taxon>
        <taxon>Clostridia</taxon>
        <taxon>Eubacteriales</taxon>
        <taxon>Clostridiaceae</taxon>
        <taxon>Clostridium</taxon>
    </lineage>
</organism>